<evidence type="ECO:0000313" key="1">
    <source>
        <dbReference type="EMBL" id="VDI77946.1"/>
    </source>
</evidence>
<gene>
    <name evidence="1" type="ORF">MGAL_10B006251</name>
</gene>
<accession>A0A8B6HDJ9</accession>
<evidence type="ECO:0000313" key="2">
    <source>
        <dbReference type="Proteomes" id="UP000596742"/>
    </source>
</evidence>
<organism evidence="1 2">
    <name type="scientific">Mytilus galloprovincialis</name>
    <name type="common">Mediterranean mussel</name>
    <dbReference type="NCBI Taxonomy" id="29158"/>
    <lineage>
        <taxon>Eukaryota</taxon>
        <taxon>Metazoa</taxon>
        <taxon>Spiralia</taxon>
        <taxon>Lophotrochozoa</taxon>
        <taxon>Mollusca</taxon>
        <taxon>Bivalvia</taxon>
        <taxon>Autobranchia</taxon>
        <taxon>Pteriomorphia</taxon>
        <taxon>Mytilida</taxon>
        <taxon>Mytiloidea</taxon>
        <taxon>Mytilidae</taxon>
        <taxon>Mytilinae</taxon>
        <taxon>Mytilus</taxon>
    </lineage>
</organism>
<sequence length="94" mass="10846">MINVYDPDADTRQFLSALSITMCDGYKKRDMKPYQEYKVVLYPCFGRPVMTGTDGGTETIYPNTKYGIWFDMKDINAAHMESTNAQQVKLILKY</sequence>
<dbReference type="EMBL" id="UYJE01009909">
    <property type="protein sequence ID" value="VDI77946.1"/>
    <property type="molecule type" value="Genomic_DNA"/>
</dbReference>
<protein>
    <submittedName>
        <fullName evidence="1">Uncharacterized protein</fullName>
    </submittedName>
</protein>
<dbReference type="Proteomes" id="UP000596742">
    <property type="component" value="Unassembled WGS sequence"/>
</dbReference>
<reference evidence="1" key="1">
    <citation type="submission" date="2018-11" db="EMBL/GenBank/DDBJ databases">
        <authorList>
            <person name="Alioto T."/>
            <person name="Alioto T."/>
        </authorList>
    </citation>
    <scope>NUCLEOTIDE SEQUENCE</scope>
</reference>
<comment type="caution">
    <text evidence="1">The sequence shown here is derived from an EMBL/GenBank/DDBJ whole genome shotgun (WGS) entry which is preliminary data.</text>
</comment>
<proteinExistence type="predicted"/>
<name>A0A8B6HDJ9_MYTGA</name>
<keyword evidence="2" id="KW-1185">Reference proteome</keyword>
<dbReference type="OrthoDB" id="10503172at2759"/>
<dbReference type="AlphaFoldDB" id="A0A8B6HDJ9"/>